<name>A0ABQ2XHI1_9BURK</name>
<dbReference type="EMBL" id="BMYT01000004">
    <property type="protein sequence ID" value="GGX17280.1"/>
    <property type="molecule type" value="Genomic_DNA"/>
</dbReference>
<gene>
    <name evidence="1" type="ORF">GCM10011282_24150</name>
</gene>
<accession>A0ABQ2XHI1</accession>
<comment type="caution">
    <text evidence="1">The sequence shown here is derived from an EMBL/GenBank/DDBJ whole genome shotgun (WGS) entry which is preliminary data.</text>
</comment>
<sequence length="119" mass="13435">MTDLETVFKELRAILLPYAEKLVSIKDDATELYVDTAHIQKNKKPLFFGAVQIKKAYVSFHLMPIYVKPELLEGVSPELKARMQGKSCFNFAASDKTLFKELAALTKTGYVSYKELGLV</sequence>
<organism evidence="1 2">
    <name type="scientific">Undibacterium macrobrachii</name>
    <dbReference type="NCBI Taxonomy" id="1119058"/>
    <lineage>
        <taxon>Bacteria</taxon>
        <taxon>Pseudomonadati</taxon>
        <taxon>Pseudomonadota</taxon>
        <taxon>Betaproteobacteria</taxon>
        <taxon>Burkholderiales</taxon>
        <taxon>Oxalobacteraceae</taxon>
        <taxon>Undibacterium</taxon>
    </lineage>
</organism>
<evidence type="ECO:0000313" key="2">
    <source>
        <dbReference type="Proteomes" id="UP000620127"/>
    </source>
</evidence>
<protein>
    <recommendedName>
        <fullName evidence="3">YdhG-like domain-containing protein</fullName>
    </recommendedName>
</protein>
<reference evidence="2" key="1">
    <citation type="journal article" date="2019" name="Int. J. Syst. Evol. Microbiol.">
        <title>The Global Catalogue of Microorganisms (GCM) 10K type strain sequencing project: providing services to taxonomists for standard genome sequencing and annotation.</title>
        <authorList>
            <consortium name="The Broad Institute Genomics Platform"/>
            <consortium name="The Broad Institute Genome Sequencing Center for Infectious Disease"/>
            <person name="Wu L."/>
            <person name="Ma J."/>
        </authorList>
    </citation>
    <scope>NUCLEOTIDE SEQUENCE [LARGE SCALE GENOMIC DNA]</scope>
    <source>
        <strain evidence="2">KCTC 23916</strain>
    </source>
</reference>
<dbReference type="Proteomes" id="UP000620127">
    <property type="component" value="Unassembled WGS sequence"/>
</dbReference>
<proteinExistence type="predicted"/>
<dbReference type="RefSeq" id="WP_189346408.1">
    <property type="nucleotide sequence ID" value="NZ_BMYT01000004.1"/>
</dbReference>
<evidence type="ECO:0000313" key="1">
    <source>
        <dbReference type="EMBL" id="GGX17280.1"/>
    </source>
</evidence>
<keyword evidence="2" id="KW-1185">Reference proteome</keyword>
<evidence type="ECO:0008006" key="3">
    <source>
        <dbReference type="Google" id="ProtNLM"/>
    </source>
</evidence>